<evidence type="ECO:0000256" key="3">
    <source>
        <dbReference type="ARBA" id="ARBA00022801"/>
    </source>
</evidence>
<evidence type="ECO:0000256" key="1">
    <source>
        <dbReference type="ARBA" id="ARBA00001946"/>
    </source>
</evidence>
<evidence type="ECO:0000256" key="2">
    <source>
        <dbReference type="ARBA" id="ARBA00022722"/>
    </source>
</evidence>
<reference evidence="5 6" key="1">
    <citation type="submission" date="2019-11" db="EMBL/GenBank/DDBJ databases">
        <title>Characterisation of Fundicoccus ignavus gen. nov. sp. nov., a novel genus of the family Aerococcaceae from bulk tank milk.</title>
        <authorList>
            <person name="Siebert A."/>
            <person name="Huptas C."/>
            <person name="Wenning M."/>
            <person name="Scherer S."/>
            <person name="Doll E.V."/>
        </authorList>
    </citation>
    <scope>NUCLEOTIDE SEQUENCE [LARGE SCALE GENOMIC DNA]</scope>
    <source>
        <strain evidence="5 6">DSM 109652</strain>
    </source>
</reference>
<dbReference type="EMBL" id="WJQT01000006">
    <property type="protein sequence ID" value="MRJ47097.1"/>
    <property type="molecule type" value="Genomic_DNA"/>
</dbReference>
<name>A0A844C9H0_9LACT</name>
<dbReference type="AlphaFoldDB" id="A0A844C9H0"/>
<comment type="caution">
    <text evidence="5">The sequence shown here is derived from an EMBL/GenBank/DDBJ whole genome shotgun (WGS) entry which is preliminary data.</text>
</comment>
<organism evidence="5 6">
    <name type="scientific">Fundicoccus ignavus</name>
    <dbReference type="NCBI Taxonomy" id="2664442"/>
    <lineage>
        <taxon>Bacteria</taxon>
        <taxon>Bacillati</taxon>
        <taxon>Bacillota</taxon>
        <taxon>Bacilli</taxon>
        <taxon>Lactobacillales</taxon>
        <taxon>Aerococcaceae</taxon>
        <taxon>Fundicoccus</taxon>
    </lineage>
</organism>
<comment type="cofactor">
    <cofactor evidence="1">
        <name>Mg(2+)</name>
        <dbReference type="ChEBI" id="CHEBI:18420"/>
    </cofactor>
</comment>
<sequence length="95" mass="10646">MSEHKIEAQLVKTVKAQGGLCLKLNSTSMIGLPDRLILLSGGKFAFVEVKSPGEKLRPIQVKRMNDLQQLGFRYYVLDNLEQIDTIIEEVTASEI</sequence>
<keyword evidence="3" id="KW-0378">Hydrolase</keyword>
<dbReference type="GO" id="GO:0016788">
    <property type="term" value="F:hydrolase activity, acting on ester bonds"/>
    <property type="evidence" value="ECO:0007669"/>
    <property type="project" value="InterPro"/>
</dbReference>
<evidence type="ECO:0000313" key="5">
    <source>
        <dbReference type="EMBL" id="MRJ47097.1"/>
    </source>
</evidence>
<evidence type="ECO:0000259" key="4">
    <source>
        <dbReference type="SMART" id="SM00990"/>
    </source>
</evidence>
<dbReference type="SMART" id="SM00990">
    <property type="entry name" value="VRR_NUC"/>
    <property type="match status" value="1"/>
</dbReference>
<feature type="domain" description="VRR-NUC" evidence="4">
    <location>
        <begin position="1"/>
        <end position="81"/>
    </location>
</feature>
<dbReference type="InterPro" id="IPR014883">
    <property type="entry name" value="VRR_NUC"/>
</dbReference>
<gene>
    <name evidence="5" type="ORF">GF867_05930</name>
</gene>
<dbReference type="Proteomes" id="UP000440066">
    <property type="component" value="Unassembled WGS sequence"/>
</dbReference>
<dbReference type="InterPro" id="IPR011856">
    <property type="entry name" value="tRNA_endonuc-like_dom_sf"/>
</dbReference>
<proteinExistence type="predicted"/>
<dbReference type="Pfam" id="PF08774">
    <property type="entry name" value="VRR_NUC"/>
    <property type="match status" value="1"/>
</dbReference>
<dbReference type="GO" id="GO:0003676">
    <property type="term" value="F:nucleic acid binding"/>
    <property type="evidence" value="ECO:0007669"/>
    <property type="project" value="InterPro"/>
</dbReference>
<dbReference type="Gene3D" id="3.40.1350.10">
    <property type="match status" value="1"/>
</dbReference>
<accession>A0A844C9H0</accession>
<keyword evidence="2" id="KW-0540">Nuclease</keyword>
<protein>
    <submittedName>
        <fullName evidence="5">VRR-NUC domain-containing protein</fullName>
    </submittedName>
</protein>
<evidence type="ECO:0000313" key="6">
    <source>
        <dbReference type="Proteomes" id="UP000440066"/>
    </source>
</evidence>
<dbReference type="GO" id="GO:0004518">
    <property type="term" value="F:nuclease activity"/>
    <property type="evidence" value="ECO:0007669"/>
    <property type="project" value="UniProtKB-KW"/>
</dbReference>